<dbReference type="CDD" id="cd09506">
    <property type="entry name" value="SAM_Shank1_2_3"/>
    <property type="match status" value="1"/>
</dbReference>
<reference evidence="3" key="3">
    <citation type="submission" date="2025-09" db="UniProtKB">
        <authorList>
            <consortium name="Ensembl"/>
        </authorList>
    </citation>
    <scope>IDENTIFICATION</scope>
    <source>
        <strain evidence="3">Hereford</strain>
    </source>
</reference>
<dbReference type="GeneTree" id="ENSGT00940000153561"/>
<protein>
    <submittedName>
        <fullName evidence="3">SH3 and multiple ankyrin repeat domains 3</fullName>
    </submittedName>
</protein>
<feature type="region of interest" description="Disordered" evidence="1">
    <location>
        <begin position="259"/>
        <end position="290"/>
    </location>
</feature>
<dbReference type="AlphaFoldDB" id="A0A3Q1LQR1"/>
<gene>
    <name evidence="3 5" type="primary">SHANK3</name>
</gene>
<dbReference type="PANTHER" id="PTHR24135:SF4">
    <property type="entry name" value="SH3 AND MULTIPLE ANKYRIN REPEAT DOMAINS PROTEIN 3"/>
    <property type="match status" value="1"/>
</dbReference>
<dbReference type="VEuPathDB" id="HostDB:ENSBTAG00000030180"/>
<organism evidence="3 4">
    <name type="scientific">Bos taurus</name>
    <name type="common">Bovine</name>
    <dbReference type="NCBI Taxonomy" id="9913"/>
    <lineage>
        <taxon>Eukaryota</taxon>
        <taxon>Metazoa</taxon>
        <taxon>Chordata</taxon>
        <taxon>Craniata</taxon>
        <taxon>Vertebrata</taxon>
        <taxon>Euteleostomi</taxon>
        <taxon>Mammalia</taxon>
        <taxon>Eutheria</taxon>
        <taxon>Laurasiatheria</taxon>
        <taxon>Artiodactyla</taxon>
        <taxon>Ruminantia</taxon>
        <taxon>Pecora</taxon>
        <taxon>Bovidae</taxon>
        <taxon>Bovinae</taxon>
        <taxon>Bos</taxon>
    </lineage>
</organism>
<dbReference type="PANTHER" id="PTHR24135">
    <property type="entry name" value="SH3 AND MULTIPLE ANKYRIN REPEAT DOMAINS PROTEIN"/>
    <property type="match status" value="1"/>
</dbReference>
<dbReference type="InterPro" id="IPR013761">
    <property type="entry name" value="SAM/pointed_sf"/>
</dbReference>
<feature type="domain" description="SAM" evidence="2">
    <location>
        <begin position="298"/>
        <end position="361"/>
    </location>
</feature>
<dbReference type="InterPro" id="IPR051569">
    <property type="entry name" value="SHANK"/>
</dbReference>
<dbReference type="Gene3D" id="1.10.150.50">
    <property type="entry name" value="Transcription Factor, Ets-1"/>
    <property type="match status" value="1"/>
</dbReference>
<evidence type="ECO:0000256" key="1">
    <source>
        <dbReference type="SAM" id="MobiDB-lite"/>
    </source>
</evidence>
<sequence length="361" mass="38433">MAQKLGNPGEGSLAQFRQGQRKGGGPAAGGKLLGQQQHKVTKHPRARCRLSIWHTGLCVKPVDEGHRAENRPQAGQRPTQTHLVWPALPLALQLQCAPSHCTGPLPPSLLPGCLASGSPPGCPLWFCPARPLRAGANSLSHCSLLPICMWLLCLAARWSRAPAVLFSSLGELSTISAQQRSPGGPGGGASYPVRPGGRYPVARRAPSPVKPASLERVEGLGAGAGGAGRPFGLTPPTILKSSSLSIPHEPKEVRFVVRSVSARSRSPSPSPLPSPAPGPGPGAPSPRRPFQQKPLQLWSKFDVGDWLESIHLGEHRDRFEDHEIEGAHLPALTKDDFVELGVTRVGHRMNIERALRQLDGS</sequence>
<dbReference type="PROSITE" id="PS50105">
    <property type="entry name" value="SAM_DOMAIN"/>
    <property type="match status" value="1"/>
</dbReference>
<name>A0A3Q1LQR1_BOVIN</name>
<dbReference type="InterPro" id="IPR001660">
    <property type="entry name" value="SAM"/>
</dbReference>
<feature type="compositionally biased region" description="Pro residues" evidence="1">
    <location>
        <begin position="268"/>
        <end position="287"/>
    </location>
</feature>
<feature type="region of interest" description="Disordered" evidence="1">
    <location>
        <begin position="1"/>
        <end position="40"/>
    </location>
</feature>
<keyword evidence="4" id="KW-1185">Reference proteome</keyword>
<proteinExistence type="predicted"/>
<evidence type="ECO:0000313" key="4">
    <source>
        <dbReference type="Proteomes" id="UP000009136"/>
    </source>
</evidence>
<dbReference type="OrthoDB" id="445896at2759"/>
<dbReference type="VGNC" id="VGNC:34586">
    <property type="gene designation" value="SHANK3"/>
</dbReference>
<dbReference type="Bgee" id="ENSBTAG00000030180">
    <property type="expression patterns" value="Expressed in prefrontal cortex and 105 other cell types or tissues"/>
</dbReference>
<evidence type="ECO:0000313" key="5">
    <source>
        <dbReference type="VGNC" id="VGNC:34586"/>
    </source>
</evidence>
<feature type="region of interest" description="Disordered" evidence="1">
    <location>
        <begin position="176"/>
        <end position="195"/>
    </location>
</feature>
<dbReference type="Proteomes" id="UP000009136">
    <property type="component" value="Chromosome 5"/>
</dbReference>
<dbReference type="Ensembl" id="ENSBTAT00000076026.2">
    <property type="protein sequence ID" value="ENSBTAP00000059437.2"/>
    <property type="gene ID" value="ENSBTAG00000030180.5"/>
</dbReference>
<evidence type="ECO:0000313" key="3">
    <source>
        <dbReference type="Ensembl" id="ENSBTAP00000059437.2"/>
    </source>
</evidence>
<dbReference type="FunFam" id="1.10.150.50:FF:000006">
    <property type="entry name" value="SH3 and multiple ankyrin repeat domains protein 2"/>
    <property type="match status" value="1"/>
</dbReference>
<evidence type="ECO:0000259" key="2">
    <source>
        <dbReference type="PROSITE" id="PS50105"/>
    </source>
</evidence>
<reference evidence="3" key="2">
    <citation type="submission" date="2025-08" db="UniProtKB">
        <authorList>
            <consortium name="Ensembl"/>
        </authorList>
    </citation>
    <scope>IDENTIFICATION</scope>
    <source>
        <strain evidence="3">Hereford</strain>
    </source>
</reference>
<dbReference type="Pfam" id="PF00536">
    <property type="entry name" value="SAM_1"/>
    <property type="match status" value="1"/>
</dbReference>
<reference evidence="3" key="1">
    <citation type="submission" date="2018-03" db="EMBL/GenBank/DDBJ databases">
        <title>ARS-UCD1.2.</title>
        <authorList>
            <person name="Rosen B.D."/>
            <person name="Bickhart D.M."/>
            <person name="Koren S."/>
            <person name="Schnabel R.D."/>
            <person name="Hall R."/>
            <person name="Zimin A."/>
            <person name="Dreischer C."/>
            <person name="Schultheiss S."/>
            <person name="Schroeder S.G."/>
            <person name="Elsik C.G."/>
            <person name="Couldrey C."/>
            <person name="Liu G.E."/>
            <person name="Van Tassell C.P."/>
            <person name="Phillippy A.M."/>
            <person name="Smith T.P.L."/>
            <person name="Medrano J.F."/>
        </authorList>
    </citation>
    <scope>NUCLEOTIDE SEQUENCE [LARGE SCALE GENOMIC DNA]</scope>
    <source>
        <strain evidence="3">Hereford</strain>
    </source>
</reference>
<dbReference type="SUPFAM" id="SSF47769">
    <property type="entry name" value="SAM/Pointed domain"/>
    <property type="match status" value="1"/>
</dbReference>
<dbReference type="SMART" id="SM00454">
    <property type="entry name" value="SAM"/>
    <property type="match status" value="1"/>
</dbReference>
<accession>A0A3Q1LQR1</accession>
<feature type="compositionally biased region" description="Gly residues" evidence="1">
    <location>
        <begin position="21"/>
        <end position="32"/>
    </location>
</feature>